<dbReference type="EMBL" id="VYQC01000010">
    <property type="protein sequence ID" value="KAA9044623.1"/>
    <property type="molecule type" value="Genomic_DNA"/>
</dbReference>
<organism evidence="4 5">
    <name type="scientific">Bacteroides xylanisolvens</name>
    <dbReference type="NCBI Taxonomy" id="371601"/>
    <lineage>
        <taxon>Bacteria</taxon>
        <taxon>Pseudomonadati</taxon>
        <taxon>Bacteroidota</taxon>
        <taxon>Bacteroidia</taxon>
        <taxon>Bacteroidales</taxon>
        <taxon>Bacteroidaceae</taxon>
        <taxon>Bacteroides</taxon>
    </lineage>
</organism>
<sequence length="1069" mass="120518">MYKLMKRIYLLLSLLLCSLLCMSQVSTSQNYISTRTYTSPDHSGCREQVVYFDGLGRPSQTVDCGITPDGKDLVSLQEYDDQGRKLRTWLPAKSAGNGNYMTLSSLQSGASSLAGGDARPYLQTTYEASPLNRPVAQHGAGETWAEHPVSYQYITRNPRSFPSSYYMTPSGNFLGVCTTDEDGNQAYEFKDGFGRTILAGRMDGSDPCFAYYEYDNHDDLVNVYPPFVTYYQMNEPEGPYATQSSYSYHYDFLHRCVYKKLPERDAIYYIYDHGDHQVLSQDGEQRVRGEWAFSLSDELNRPVLTGICHNSYYYDDFPLCEIDVKARRDDTGTAFHGYILENIPMTNPVVYTVNYYDDYSFIGKHGVPTSLNYVTPPSGYGICYTESSKGLLTGTVTARLDATGVTGYDYAAFYYDERGRIIQSWATNHMGGIEEEYVAYSFTGEPLKRQHVHTATGKSTQTEVCTYEYDHAGRLLTTKHKLNTNEEVTLVENTYDDLGRIKSSKRHGNSALTTDYTYNVRSWIKTLTTDTLFNQTLHYNDSYGGSRVCYNGNISAMSWKAAGDTGVHGYRFSYDEMSRLTAAGYLWNGSPNANYDTSYTYNRQSNLTSLRRNGRIGASSYGLIDDLTLTLDGNWLTRVDDAATASAYNNGFEFKDAVKQDNEYTYDKNGNMTKDLNKNIIDIQYNCLNSPSKVTFKDGSTITYTYAVNGTKLRTVHTIGNTTSTTDYCGNVIYENGVQKLLLTDAGHVTLSDKKYHYYLQDHQGNNRVVVDQTGQKEEVNHYYPFGGTFASADNSIQPYKYNGKELDTKNGLNWYDYGARQYDVAIGRWNAVDPMAEKYYNWSPYSYCMSNPIKYIDPSGQTVVIWYKNDSGQTVSYSYSGGNVAHPNPFVQSVITAYQYNKANGVKVGNGGGASTVKIVENADIKVNVMETPLEVTYNPYAARGAGCIYWKSDWGLQNENGTVTSPATDFDHEAAHALEHKTNAQEYEVNRVRGNDSQYDSKEERRVITGPEQRTARANGETRPGQMTRRNHKGRTVVTKGVTSNVIDIQKTKEYEKRKKPVWTSEP</sequence>
<dbReference type="AlphaFoldDB" id="A0AAI9WHG8"/>
<evidence type="ECO:0000256" key="1">
    <source>
        <dbReference type="SAM" id="MobiDB-lite"/>
    </source>
</evidence>
<dbReference type="InterPro" id="IPR050708">
    <property type="entry name" value="T6SS_VgrG/RHS"/>
</dbReference>
<dbReference type="Pfam" id="PF20041">
    <property type="entry name" value="DUF6443"/>
    <property type="match status" value="1"/>
</dbReference>
<reference evidence="5" key="1">
    <citation type="journal article" date="2018" name="J. Anim. Genet.">
        <title>Acquired interbacterial defense systems protect against interspecies antagonism in the human gut microbiome.</title>
        <authorList>
            <person name="Ross B.D."/>
            <person name="Verster A.J."/>
            <person name="Radey M.C."/>
            <person name="Schmidtke D.T."/>
            <person name="Pope C.E."/>
            <person name="Hoffman L.R."/>
            <person name="Hajjar A."/>
            <person name="Peterson S.B."/>
            <person name="Borenstein E."/>
            <person name="Mougous J."/>
        </authorList>
    </citation>
    <scope>NUCLEOTIDE SEQUENCE [LARGE SCALE GENOMIC DNA]</scope>
    <source>
        <strain evidence="5">H204</strain>
    </source>
</reference>
<protein>
    <submittedName>
        <fullName evidence="4">RHS repeat-associated core domain-containing protein</fullName>
    </submittedName>
</protein>
<dbReference type="Gene3D" id="2.180.10.10">
    <property type="entry name" value="RHS repeat-associated core"/>
    <property type="match status" value="1"/>
</dbReference>
<keyword evidence="2" id="KW-0732">Signal</keyword>
<evidence type="ECO:0000313" key="5">
    <source>
        <dbReference type="Proteomes" id="UP000327007"/>
    </source>
</evidence>
<evidence type="ECO:0000256" key="2">
    <source>
        <dbReference type="SAM" id="SignalP"/>
    </source>
</evidence>
<feature type="region of interest" description="Disordered" evidence="1">
    <location>
        <begin position="1015"/>
        <end position="1034"/>
    </location>
</feature>
<evidence type="ECO:0000313" key="4">
    <source>
        <dbReference type="EMBL" id="KAA9044623.1"/>
    </source>
</evidence>
<accession>A0AAI9WHG8</accession>
<dbReference type="PANTHER" id="PTHR32305">
    <property type="match status" value="1"/>
</dbReference>
<name>A0AAI9WHG8_9BACE</name>
<dbReference type="PANTHER" id="PTHR32305:SF15">
    <property type="entry name" value="PROTEIN RHSA-RELATED"/>
    <property type="match status" value="1"/>
</dbReference>
<feature type="chain" id="PRO_5042465925" evidence="2">
    <location>
        <begin position="28"/>
        <end position="1069"/>
    </location>
</feature>
<dbReference type="InterPro" id="IPR045619">
    <property type="entry name" value="DUF6443"/>
</dbReference>
<dbReference type="Proteomes" id="UP000327007">
    <property type="component" value="Unassembled WGS sequence"/>
</dbReference>
<dbReference type="NCBIfam" id="TIGR03696">
    <property type="entry name" value="Rhs_assc_core"/>
    <property type="match status" value="1"/>
</dbReference>
<comment type="caution">
    <text evidence="4">The sequence shown here is derived from an EMBL/GenBank/DDBJ whole genome shotgun (WGS) entry which is preliminary data.</text>
</comment>
<gene>
    <name evidence="4" type="ORF">F6S82_16240</name>
</gene>
<evidence type="ECO:0000259" key="3">
    <source>
        <dbReference type="Pfam" id="PF20041"/>
    </source>
</evidence>
<feature type="domain" description="DUF6443" evidence="3">
    <location>
        <begin position="28"/>
        <end position="147"/>
    </location>
</feature>
<proteinExistence type="predicted"/>
<dbReference type="InterPro" id="IPR022385">
    <property type="entry name" value="Rhs_assc_core"/>
</dbReference>
<feature type="signal peptide" evidence="2">
    <location>
        <begin position="1"/>
        <end position="27"/>
    </location>
</feature>